<dbReference type="Proteomes" id="UP001482620">
    <property type="component" value="Unassembled WGS sequence"/>
</dbReference>
<proteinExistence type="predicted"/>
<name>A0ABV0SM39_9TELE</name>
<protein>
    <submittedName>
        <fullName evidence="1">Uncharacterized protein</fullName>
    </submittedName>
</protein>
<evidence type="ECO:0000313" key="2">
    <source>
        <dbReference type="Proteomes" id="UP001482620"/>
    </source>
</evidence>
<dbReference type="EMBL" id="JAHRIQ010000575">
    <property type="protein sequence ID" value="MEQ2220738.1"/>
    <property type="molecule type" value="Genomic_DNA"/>
</dbReference>
<keyword evidence="2" id="KW-1185">Reference proteome</keyword>
<evidence type="ECO:0000313" key="1">
    <source>
        <dbReference type="EMBL" id="MEQ2220738.1"/>
    </source>
</evidence>
<reference evidence="1 2" key="1">
    <citation type="submission" date="2021-06" db="EMBL/GenBank/DDBJ databases">
        <authorList>
            <person name="Palmer J.M."/>
        </authorList>
    </citation>
    <scope>NUCLEOTIDE SEQUENCE [LARGE SCALE GENOMIC DNA]</scope>
    <source>
        <strain evidence="2">if_2019</strain>
        <tissue evidence="1">Muscle</tissue>
    </source>
</reference>
<comment type="caution">
    <text evidence="1">The sequence shown here is derived from an EMBL/GenBank/DDBJ whole genome shotgun (WGS) entry which is preliminary data.</text>
</comment>
<sequence>MSVYESGHYDQGCMSCLSIRWKCYWDQENHLCLSSKDDSKPNLLESDASCPILTPSEAPPSPSGMAQDFTMILSNIQERERLECDFGTEPRYEAIWLDNSTVKCSGVTLTRKPLSQRW</sequence>
<gene>
    <name evidence="1" type="ORF">ILYODFUR_008511</name>
</gene>
<accession>A0ABV0SM39</accession>
<organism evidence="1 2">
    <name type="scientific">Ilyodon furcidens</name>
    <name type="common">goldbreast splitfin</name>
    <dbReference type="NCBI Taxonomy" id="33524"/>
    <lineage>
        <taxon>Eukaryota</taxon>
        <taxon>Metazoa</taxon>
        <taxon>Chordata</taxon>
        <taxon>Craniata</taxon>
        <taxon>Vertebrata</taxon>
        <taxon>Euteleostomi</taxon>
        <taxon>Actinopterygii</taxon>
        <taxon>Neopterygii</taxon>
        <taxon>Teleostei</taxon>
        <taxon>Neoteleostei</taxon>
        <taxon>Acanthomorphata</taxon>
        <taxon>Ovalentaria</taxon>
        <taxon>Atherinomorphae</taxon>
        <taxon>Cyprinodontiformes</taxon>
        <taxon>Goodeidae</taxon>
        <taxon>Ilyodon</taxon>
    </lineage>
</organism>